<evidence type="ECO:0000313" key="3">
    <source>
        <dbReference type="EMBL" id="PKR80834.1"/>
    </source>
</evidence>
<reference evidence="3 4" key="1">
    <citation type="submission" date="2017-12" db="EMBL/GenBank/DDBJ databases">
        <title>The draft genome sequence of Brumimicrobium saltpan LHR20.</title>
        <authorList>
            <person name="Do Z.-J."/>
            <person name="Luo H.-R."/>
        </authorList>
    </citation>
    <scope>NUCLEOTIDE SEQUENCE [LARGE SCALE GENOMIC DNA]</scope>
    <source>
        <strain evidence="3 4">LHR20</strain>
    </source>
</reference>
<accession>A0A2I0R2M1</accession>
<organism evidence="3 4">
    <name type="scientific">Brumimicrobium salinarum</name>
    <dbReference type="NCBI Taxonomy" id="2058658"/>
    <lineage>
        <taxon>Bacteria</taxon>
        <taxon>Pseudomonadati</taxon>
        <taxon>Bacteroidota</taxon>
        <taxon>Flavobacteriia</taxon>
        <taxon>Flavobacteriales</taxon>
        <taxon>Crocinitomicaceae</taxon>
        <taxon>Brumimicrobium</taxon>
    </lineage>
</organism>
<keyword evidence="4" id="KW-1185">Reference proteome</keyword>
<dbReference type="AlphaFoldDB" id="A0A2I0R2M1"/>
<dbReference type="Pfam" id="PF10988">
    <property type="entry name" value="DUF2807"/>
    <property type="match status" value="1"/>
</dbReference>
<evidence type="ECO:0000259" key="2">
    <source>
        <dbReference type="Pfam" id="PF10988"/>
    </source>
</evidence>
<feature type="chain" id="PRO_5014137632" description="Putative auto-transporter adhesin head GIN domain-containing protein" evidence="1">
    <location>
        <begin position="21"/>
        <end position="230"/>
    </location>
</feature>
<feature type="signal peptide" evidence="1">
    <location>
        <begin position="1"/>
        <end position="20"/>
    </location>
</feature>
<keyword evidence="1" id="KW-0732">Signal</keyword>
<name>A0A2I0R2M1_9FLAO</name>
<sequence length="230" mass="24965">MSKQFIFLLFLIPFTFTLLAQDKTAYELSHFDELVVIGNFPVNVIQSDKKEAIVEDHGNDIDLENLSFSYTKNTLTVKYSGSFVDNIDIQLDLYINAPIKSVEARRGAEIRIKEAGSFDKNVSYKSDAGGKLLIENINATLVKAEVTKGGSIRLIGKTESFEPTVKTGGTIAAVNLKAKEVDASVSLGGEIICSPIKTLNAKVTSGGTINYTGNPKVKEKVTLGGKIEKL</sequence>
<dbReference type="RefSeq" id="WP_101334616.1">
    <property type="nucleotide sequence ID" value="NZ_PJNI01000008.1"/>
</dbReference>
<dbReference type="Gene3D" id="2.160.20.120">
    <property type="match status" value="1"/>
</dbReference>
<proteinExistence type="predicted"/>
<dbReference type="OrthoDB" id="942536at2"/>
<dbReference type="InterPro" id="IPR021255">
    <property type="entry name" value="DUF2807"/>
</dbReference>
<protein>
    <recommendedName>
        <fullName evidence="2">Putative auto-transporter adhesin head GIN domain-containing protein</fullName>
    </recommendedName>
</protein>
<feature type="domain" description="Putative auto-transporter adhesin head GIN" evidence="2">
    <location>
        <begin position="30"/>
        <end position="215"/>
    </location>
</feature>
<dbReference type="EMBL" id="PJNI01000008">
    <property type="protein sequence ID" value="PKR80834.1"/>
    <property type="molecule type" value="Genomic_DNA"/>
</dbReference>
<comment type="caution">
    <text evidence="3">The sequence shown here is derived from an EMBL/GenBank/DDBJ whole genome shotgun (WGS) entry which is preliminary data.</text>
</comment>
<evidence type="ECO:0000313" key="4">
    <source>
        <dbReference type="Proteomes" id="UP000236654"/>
    </source>
</evidence>
<dbReference type="Proteomes" id="UP000236654">
    <property type="component" value="Unassembled WGS sequence"/>
</dbReference>
<gene>
    <name evidence="3" type="ORF">CW751_08690</name>
</gene>
<evidence type="ECO:0000256" key="1">
    <source>
        <dbReference type="SAM" id="SignalP"/>
    </source>
</evidence>